<dbReference type="EMBL" id="CM029049">
    <property type="protein sequence ID" value="KAG2575576.1"/>
    <property type="molecule type" value="Genomic_DNA"/>
</dbReference>
<accession>A0A8T0QR76</accession>
<evidence type="ECO:0000313" key="1">
    <source>
        <dbReference type="EMBL" id="KAG2575576.1"/>
    </source>
</evidence>
<evidence type="ECO:0000313" key="2">
    <source>
        <dbReference type="Proteomes" id="UP000823388"/>
    </source>
</evidence>
<dbReference type="Proteomes" id="UP000823388">
    <property type="component" value="Chromosome 7K"/>
</dbReference>
<reference evidence="1 2" key="1">
    <citation type="submission" date="2020-05" db="EMBL/GenBank/DDBJ databases">
        <title>WGS assembly of Panicum virgatum.</title>
        <authorList>
            <person name="Lovell J.T."/>
            <person name="Jenkins J."/>
            <person name="Shu S."/>
            <person name="Juenger T.E."/>
            <person name="Schmutz J."/>
        </authorList>
    </citation>
    <scope>NUCLEOTIDE SEQUENCE [LARGE SCALE GENOMIC DNA]</scope>
    <source>
        <strain evidence="2">cv. AP13</strain>
    </source>
</reference>
<gene>
    <name evidence="1" type="ORF">PVAP13_7KG382700</name>
</gene>
<sequence>MGCIAWVRIHARSTWPMGLCGCSHEGPKGLTEIQSSNRFHHLLSYQKQVA</sequence>
<protein>
    <submittedName>
        <fullName evidence="1">Uncharacterized protein</fullName>
    </submittedName>
</protein>
<dbReference type="AlphaFoldDB" id="A0A8T0QR76"/>
<proteinExistence type="predicted"/>
<name>A0A8T0QR76_PANVG</name>
<keyword evidence="2" id="KW-1185">Reference proteome</keyword>
<comment type="caution">
    <text evidence="1">The sequence shown here is derived from an EMBL/GenBank/DDBJ whole genome shotgun (WGS) entry which is preliminary data.</text>
</comment>
<organism evidence="1 2">
    <name type="scientific">Panicum virgatum</name>
    <name type="common">Blackwell switchgrass</name>
    <dbReference type="NCBI Taxonomy" id="38727"/>
    <lineage>
        <taxon>Eukaryota</taxon>
        <taxon>Viridiplantae</taxon>
        <taxon>Streptophyta</taxon>
        <taxon>Embryophyta</taxon>
        <taxon>Tracheophyta</taxon>
        <taxon>Spermatophyta</taxon>
        <taxon>Magnoliopsida</taxon>
        <taxon>Liliopsida</taxon>
        <taxon>Poales</taxon>
        <taxon>Poaceae</taxon>
        <taxon>PACMAD clade</taxon>
        <taxon>Panicoideae</taxon>
        <taxon>Panicodae</taxon>
        <taxon>Paniceae</taxon>
        <taxon>Panicinae</taxon>
        <taxon>Panicum</taxon>
        <taxon>Panicum sect. Hiantes</taxon>
    </lineage>
</organism>